<keyword evidence="2" id="KW-0732">Signal</keyword>
<dbReference type="InterPro" id="IPR019223">
    <property type="entry name" value="DUF2147"/>
</dbReference>
<dbReference type="RefSeq" id="WP_183569815.1">
    <property type="nucleotide sequence ID" value="NZ_JACHOP010000009.1"/>
</dbReference>
<feature type="domain" description="DUF2147" evidence="3">
    <location>
        <begin position="29"/>
        <end position="144"/>
    </location>
</feature>
<dbReference type="Proteomes" id="UP000583454">
    <property type="component" value="Unassembled WGS sequence"/>
</dbReference>
<evidence type="ECO:0000313" key="4">
    <source>
        <dbReference type="EMBL" id="MBB5757892.1"/>
    </source>
</evidence>
<evidence type="ECO:0000256" key="1">
    <source>
        <dbReference type="SAM" id="MobiDB-lite"/>
    </source>
</evidence>
<dbReference type="AlphaFoldDB" id="A0A840ZIL6"/>
<sequence length="177" mass="18511">MRLSARLGLAAAALLVSTAAEAAPKDLSGTWLTGDGRAKIRIDRCGPGGSNACGKVVWLKSPIDDAGAPRTDAKNPDPKKRARPIIGLTLLDNLKPDDASFAGEIYNADEGKIYQVSLERESEAELNVQGCMLKVLCGSQTWTRVPDVNQQAAIQPEAPKAAPKPAAKPAAAKAAAE</sequence>
<reference evidence="4 5" key="1">
    <citation type="submission" date="2020-08" db="EMBL/GenBank/DDBJ databases">
        <title>Genomic Encyclopedia of Type Strains, Phase IV (KMG-IV): sequencing the most valuable type-strain genomes for metagenomic binning, comparative biology and taxonomic classification.</title>
        <authorList>
            <person name="Goeker M."/>
        </authorList>
    </citation>
    <scope>NUCLEOTIDE SEQUENCE [LARGE SCALE GENOMIC DNA]</scope>
    <source>
        <strain evidence="4 5">DSM 2163</strain>
    </source>
</reference>
<protein>
    <submittedName>
        <fullName evidence="4">Uncharacterized protein (DUF2147 family)</fullName>
    </submittedName>
</protein>
<organism evidence="4 5">
    <name type="scientific">Methylorubrum rhodinum</name>
    <dbReference type="NCBI Taxonomy" id="29428"/>
    <lineage>
        <taxon>Bacteria</taxon>
        <taxon>Pseudomonadati</taxon>
        <taxon>Pseudomonadota</taxon>
        <taxon>Alphaproteobacteria</taxon>
        <taxon>Hyphomicrobiales</taxon>
        <taxon>Methylobacteriaceae</taxon>
        <taxon>Methylorubrum</taxon>
    </lineage>
</organism>
<comment type="caution">
    <text evidence="4">The sequence shown here is derived from an EMBL/GenBank/DDBJ whole genome shotgun (WGS) entry which is preliminary data.</text>
</comment>
<dbReference type="Gene3D" id="2.40.128.520">
    <property type="match status" value="1"/>
</dbReference>
<feature type="signal peptide" evidence="2">
    <location>
        <begin position="1"/>
        <end position="22"/>
    </location>
</feature>
<evidence type="ECO:0000313" key="5">
    <source>
        <dbReference type="Proteomes" id="UP000583454"/>
    </source>
</evidence>
<evidence type="ECO:0000259" key="3">
    <source>
        <dbReference type="Pfam" id="PF09917"/>
    </source>
</evidence>
<keyword evidence="5" id="KW-1185">Reference proteome</keyword>
<feature type="compositionally biased region" description="Low complexity" evidence="1">
    <location>
        <begin position="158"/>
        <end position="177"/>
    </location>
</feature>
<dbReference type="Pfam" id="PF09917">
    <property type="entry name" value="DUF2147"/>
    <property type="match status" value="1"/>
</dbReference>
<feature type="chain" id="PRO_5032833683" evidence="2">
    <location>
        <begin position="23"/>
        <end position="177"/>
    </location>
</feature>
<accession>A0A840ZIL6</accession>
<feature type="region of interest" description="Disordered" evidence="1">
    <location>
        <begin position="153"/>
        <end position="177"/>
    </location>
</feature>
<dbReference type="EMBL" id="JACHOP010000009">
    <property type="protein sequence ID" value="MBB5757892.1"/>
    <property type="molecule type" value="Genomic_DNA"/>
</dbReference>
<proteinExistence type="predicted"/>
<gene>
    <name evidence="4" type="ORF">HNR00_002608</name>
</gene>
<evidence type="ECO:0000256" key="2">
    <source>
        <dbReference type="SAM" id="SignalP"/>
    </source>
</evidence>
<dbReference type="PANTHER" id="PTHR36919">
    <property type="entry name" value="BLR1215 PROTEIN"/>
    <property type="match status" value="1"/>
</dbReference>
<dbReference type="PANTHER" id="PTHR36919:SF2">
    <property type="entry name" value="BLL6627 PROTEIN"/>
    <property type="match status" value="1"/>
</dbReference>
<name>A0A840ZIL6_9HYPH</name>